<dbReference type="InterPro" id="IPR001303">
    <property type="entry name" value="Aldolase_II/adducin_N"/>
</dbReference>
<dbReference type="SUPFAM" id="SSF53639">
    <property type="entry name" value="AraD/HMP-PK domain-like"/>
    <property type="match status" value="1"/>
</dbReference>
<reference evidence="4 5" key="1">
    <citation type="submission" date="2021-03" db="EMBL/GenBank/DDBJ databases">
        <title>Whole genome sequence of Metabacillus bambusae BG109.</title>
        <authorList>
            <person name="Jeong J.W."/>
        </authorList>
    </citation>
    <scope>NUCLEOTIDE SEQUENCE [LARGE SCALE GENOMIC DNA]</scope>
    <source>
        <strain evidence="4 5">BG109</strain>
    </source>
</reference>
<keyword evidence="5" id="KW-1185">Reference proteome</keyword>
<evidence type="ECO:0000256" key="1">
    <source>
        <dbReference type="ARBA" id="ARBA00022723"/>
    </source>
</evidence>
<name>A0ABS3MZP1_9BACI</name>
<organism evidence="4 5">
    <name type="scientific">Metabacillus bambusae</name>
    <dbReference type="NCBI Taxonomy" id="2795218"/>
    <lineage>
        <taxon>Bacteria</taxon>
        <taxon>Bacillati</taxon>
        <taxon>Bacillota</taxon>
        <taxon>Bacilli</taxon>
        <taxon>Bacillales</taxon>
        <taxon>Bacillaceae</taxon>
        <taxon>Metabacillus</taxon>
    </lineage>
</organism>
<dbReference type="RefSeq" id="WP_207976543.1">
    <property type="nucleotide sequence ID" value="NZ_JAGDEL010000004.1"/>
</dbReference>
<sequence length="214" mass="24267">MNVKKELIEAGKYLKTNQLAWGTSGNISAKSDDNHMLITASGTYMADLKEDDFVTCEIETGKYEGTRKASKETPMHTGIYRMRKDVKAVLHSSPFYTTLFACSNEQIYSELFVETMYYLENIAYVDYFHPGTQELGDAVTEQATKANIIMLKNHGVVVYDDSMSEAIMRLETLEMACRMILKAKESGVKLNHIPDQVVTSFLEDSRYKPRKKLG</sequence>
<feature type="domain" description="Class II aldolase/adducin N-terminal" evidence="3">
    <location>
        <begin position="5"/>
        <end position="181"/>
    </location>
</feature>
<dbReference type="PANTHER" id="PTHR22789">
    <property type="entry name" value="FUCULOSE PHOSPHATE ALDOLASE"/>
    <property type="match status" value="1"/>
</dbReference>
<dbReference type="PANTHER" id="PTHR22789:SF0">
    <property type="entry name" value="3-OXO-TETRONATE 4-PHOSPHATE DECARBOXYLASE-RELATED"/>
    <property type="match status" value="1"/>
</dbReference>
<accession>A0ABS3MZP1</accession>
<dbReference type="Gene3D" id="3.40.225.10">
    <property type="entry name" value="Class II aldolase/adducin N-terminal domain"/>
    <property type="match status" value="1"/>
</dbReference>
<evidence type="ECO:0000313" key="5">
    <source>
        <dbReference type="Proteomes" id="UP000663981"/>
    </source>
</evidence>
<dbReference type="SMART" id="SM01007">
    <property type="entry name" value="Aldolase_II"/>
    <property type="match status" value="1"/>
</dbReference>
<dbReference type="Pfam" id="PF00596">
    <property type="entry name" value="Aldolase_II"/>
    <property type="match status" value="1"/>
</dbReference>
<dbReference type="InterPro" id="IPR036409">
    <property type="entry name" value="Aldolase_II/adducin_N_sf"/>
</dbReference>
<keyword evidence="1" id="KW-0479">Metal-binding</keyword>
<evidence type="ECO:0000313" key="4">
    <source>
        <dbReference type="EMBL" id="MBO1511492.1"/>
    </source>
</evidence>
<comment type="caution">
    <text evidence="4">The sequence shown here is derived from an EMBL/GenBank/DDBJ whole genome shotgun (WGS) entry which is preliminary data.</text>
</comment>
<keyword evidence="2" id="KW-0456">Lyase</keyword>
<evidence type="ECO:0000259" key="3">
    <source>
        <dbReference type="SMART" id="SM01007"/>
    </source>
</evidence>
<dbReference type="EMBL" id="JAGDEL010000004">
    <property type="protein sequence ID" value="MBO1511492.1"/>
    <property type="molecule type" value="Genomic_DNA"/>
</dbReference>
<dbReference type="InterPro" id="IPR050197">
    <property type="entry name" value="Aldolase_class_II_sugar_metab"/>
</dbReference>
<gene>
    <name evidence="4" type="ORF">I7822_07410</name>
</gene>
<protein>
    <submittedName>
        <fullName evidence="4">Class II aldolase/adducin family protein</fullName>
    </submittedName>
</protein>
<proteinExistence type="predicted"/>
<dbReference type="Proteomes" id="UP000663981">
    <property type="component" value="Unassembled WGS sequence"/>
</dbReference>
<evidence type="ECO:0000256" key="2">
    <source>
        <dbReference type="ARBA" id="ARBA00023239"/>
    </source>
</evidence>